<dbReference type="GeneID" id="30015828"/>
<name>A0A178Z4W6_9EURO</name>
<proteinExistence type="predicted"/>
<dbReference type="AlphaFoldDB" id="A0A178Z4W6"/>
<dbReference type="RefSeq" id="XP_018687492.1">
    <property type="nucleotide sequence ID" value="XM_018843165.1"/>
</dbReference>
<reference evidence="2 3" key="1">
    <citation type="submission" date="2016-04" db="EMBL/GenBank/DDBJ databases">
        <title>Draft genome of Fonsecaea erecta CBS 125763.</title>
        <authorList>
            <person name="Weiss V.A."/>
            <person name="Vicente V.A."/>
            <person name="Raittz R.T."/>
            <person name="Moreno L.F."/>
            <person name="De Souza E.M."/>
            <person name="Pedrosa F.O."/>
            <person name="Steffens M.B."/>
            <person name="Faoro H."/>
            <person name="Tadra-Sfeir M.Z."/>
            <person name="Najafzadeh M.J."/>
            <person name="Felipe M.S."/>
            <person name="Teixeira M."/>
            <person name="Sun J."/>
            <person name="Xi L."/>
            <person name="Gomes R."/>
            <person name="De Azevedo C.M."/>
            <person name="Salgado C.G."/>
            <person name="Da Silva M.B."/>
            <person name="Nascimento M.F."/>
            <person name="Queiroz-Telles F."/>
            <person name="Attili D.S."/>
            <person name="Gorbushina A."/>
        </authorList>
    </citation>
    <scope>NUCLEOTIDE SEQUENCE [LARGE SCALE GENOMIC DNA]</scope>
    <source>
        <strain evidence="2 3">CBS 125763</strain>
    </source>
</reference>
<keyword evidence="3" id="KW-1185">Reference proteome</keyword>
<feature type="region of interest" description="Disordered" evidence="1">
    <location>
        <begin position="345"/>
        <end position="384"/>
    </location>
</feature>
<feature type="region of interest" description="Disordered" evidence="1">
    <location>
        <begin position="1"/>
        <end position="53"/>
    </location>
</feature>
<evidence type="ECO:0000313" key="3">
    <source>
        <dbReference type="Proteomes" id="UP000078343"/>
    </source>
</evidence>
<gene>
    <name evidence="2" type="ORF">AYL99_11660</name>
</gene>
<evidence type="ECO:0000313" key="2">
    <source>
        <dbReference type="EMBL" id="OAP54125.1"/>
    </source>
</evidence>
<dbReference type="OrthoDB" id="76567at2759"/>
<organism evidence="2 3">
    <name type="scientific">Fonsecaea erecta</name>
    <dbReference type="NCBI Taxonomy" id="1367422"/>
    <lineage>
        <taxon>Eukaryota</taxon>
        <taxon>Fungi</taxon>
        <taxon>Dikarya</taxon>
        <taxon>Ascomycota</taxon>
        <taxon>Pezizomycotina</taxon>
        <taxon>Eurotiomycetes</taxon>
        <taxon>Chaetothyriomycetidae</taxon>
        <taxon>Chaetothyriales</taxon>
        <taxon>Herpotrichiellaceae</taxon>
        <taxon>Fonsecaea</taxon>
    </lineage>
</organism>
<accession>A0A178Z4W6</accession>
<comment type="caution">
    <text evidence="2">The sequence shown here is derived from an EMBL/GenBank/DDBJ whole genome shotgun (WGS) entry which is preliminary data.</text>
</comment>
<dbReference type="Proteomes" id="UP000078343">
    <property type="component" value="Unassembled WGS sequence"/>
</dbReference>
<protein>
    <submittedName>
        <fullName evidence="2">Uncharacterized protein</fullName>
    </submittedName>
</protein>
<feature type="compositionally biased region" description="Basic and acidic residues" evidence="1">
    <location>
        <begin position="1"/>
        <end position="10"/>
    </location>
</feature>
<dbReference type="EMBL" id="LVYI01000015">
    <property type="protein sequence ID" value="OAP54125.1"/>
    <property type="molecule type" value="Genomic_DNA"/>
</dbReference>
<evidence type="ECO:0000256" key="1">
    <source>
        <dbReference type="SAM" id="MobiDB-lite"/>
    </source>
</evidence>
<sequence length="384" mass="43780">MDSSSRDALEHGSTACALQQPSPNIPDCHPDLPTSTHETLDSTIRPPQDNDTPLQHSLLLNQAHRVRADLKAYLAGKFLQYRDKPRDLEIGIRLSYNSRTATLTLFTMQSPRHGYIIEWLHDIAEAKLDLPTRRKLFLSCGVNDTDFQGEWQWSEKQPDLAISWNENNIGTQLDTIIEVGVSQTYNSLLHVRDMFLKGLPEVSSFVSVNILEDPRYRSPKDLNIDEPDNIQKADFQLDADQGPLCYKGVQWMGKSTLSWEVWERGADGEPKQIFSATVDPSDRETELPFFEIPATIATGTKPVTVTSTDLDELYTSRLKYGIIDEARVRMSRYIKNVRGKRKLAADLAERKDEAEKKRSKATEERTERCRIQSERREKAADSEE</sequence>